<keyword evidence="6 9" id="KW-0812">Transmembrane</keyword>
<protein>
    <recommendedName>
        <fullName evidence="10">Phosphate transport system permease protein</fullName>
    </recommendedName>
</protein>
<evidence type="ECO:0000256" key="7">
    <source>
        <dbReference type="ARBA" id="ARBA00022989"/>
    </source>
</evidence>
<dbReference type="GO" id="GO:0005886">
    <property type="term" value="C:plasma membrane"/>
    <property type="evidence" value="ECO:0007669"/>
    <property type="project" value="UniProtKB-SubCell"/>
</dbReference>
<dbReference type="GO" id="GO:0005315">
    <property type="term" value="F:phosphate transmembrane transporter activity"/>
    <property type="evidence" value="ECO:0007669"/>
    <property type="project" value="InterPro"/>
</dbReference>
<accession>A0A6M8J6E4</accession>
<feature type="transmembrane region" description="Helical" evidence="9">
    <location>
        <begin position="93"/>
        <end position="122"/>
    </location>
</feature>
<feature type="transmembrane region" description="Helical" evidence="9">
    <location>
        <begin position="165"/>
        <end position="186"/>
    </location>
</feature>
<keyword evidence="3 9" id="KW-0813">Transport</keyword>
<evidence type="ECO:0000256" key="3">
    <source>
        <dbReference type="ARBA" id="ARBA00022448"/>
    </source>
</evidence>
<dbReference type="Gene3D" id="1.10.3720.10">
    <property type="entry name" value="MetI-like"/>
    <property type="match status" value="1"/>
</dbReference>
<evidence type="ECO:0000313" key="13">
    <source>
        <dbReference type="EMBL" id="QKF07248.1"/>
    </source>
</evidence>
<evidence type="ECO:0000313" key="14">
    <source>
        <dbReference type="Proteomes" id="UP000503297"/>
    </source>
</evidence>
<dbReference type="RefSeq" id="WP_173164251.1">
    <property type="nucleotide sequence ID" value="NZ_CP053716.1"/>
</dbReference>
<dbReference type="NCBIfam" id="TIGR02138">
    <property type="entry name" value="phosphate_pstC"/>
    <property type="match status" value="1"/>
</dbReference>
<comment type="similarity">
    <text evidence="2 10">Belongs to the binding-protein-dependent transport system permease family. CysTW subfamily.</text>
</comment>
<evidence type="ECO:0000256" key="8">
    <source>
        <dbReference type="ARBA" id="ARBA00023136"/>
    </source>
</evidence>
<proteinExistence type="inferred from homology"/>
<evidence type="ECO:0000259" key="12">
    <source>
        <dbReference type="PROSITE" id="PS50928"/>
    </source>
</evidence>
<evidence type="ECO:0000256" key="1">
    <source>
        <dbReference type="ARBA" id="ARBA00004651"/>
    </source>
</evidence>
<dbReference type="CDD" id="cd06261">
    <property type="entry name" value="TM_PBP2"/>
    <property type="match status" value="1"/>
</dbReference>
<dbReference type="AlphaFoldDB" id="A0A6M8J6E4"/>
<dbReference type="EMBL" id="CP053716">
    <property type="protein sequence ID" value="QKF07248.1"/>
    <property type="molecule type" value="Genomic_DNA"/>
</dbReference>
<dbReference type="Pfam" id="PF00528">
    <property type="entry name" value="BPD_transp_1"/>
    <property type="match status" value="1"/>
</dbReference>
<dbReference type="KEGG" id="bwa:HLV38_03275"/>
<feature type="region of interest" description="Disordered" evidence="11">
    <location>
        <begin position="1"/>
        <end position="21"/>
    </location>
</feature>
<keyword evidence="8 9" id="KW-0472">Membrane</keyword>
<dbReference type="PANTHER" id="PTHR30425">
    <property type="entry name" value="PHOSPHATE TRANSPORT SYSTEM PERMEASE PROTEIN PST"/>
    <property type="match status" value="1"/>
</dbReference>
<reference evidence="14" key="1">
    <citation type="submission" date="2020-05" db="EMBL/GenBank/DDBJ databases">
        <title>Novel species in genus Nocardioides.</title>
        <authorList>
            <person name="Zhang G."/>
        </authorList>
    </citation>
    <scope>NUCLEOTIDE SEQUENCE [LARGE SCALE GENOMIC DNA]</scope>
    <source>
        <strain evidence="14">zg-1050</strain>
    </source>
</reference>
<feature type="transmembrane region" description="Helical" evidence="9">
    <location>
        <begin position="285"/>
        <end position="304"/>
    </location>
</feature>
<dbReference type="PROSITE" id="PS50928">
    <property type="entry name" value="ABC_TM1"/>
    <property type="match status" value="1"/>
</dbReference>
<evidence type="ECO:0000256" key="2">
    <source>
        <dbReference type="ARBA" id="ARBA00007069"/>
    </source>
</evidence>
<dbReference type="GO" id="GO:0006817">
    <property type="term" value="P:phosphate ion transport"/>
    <property type="evidence" value="ECO:0007669"/>
    <property type="project" value="UniProtKB-KW"/>
</dbReference>
<feature type="compositionally biased region" description="Pro residues" evidence="11">
    <location>
        <begin position="1"/>
        <end position="13"/>
    </location>
</feature>
<dbReference type="InterPro" id="IPR011864">
    <property type="entry name" value="Phosphate_PstC"/>
</dbReference>
<comment type="function">
    <text evidence="10">Part of the binding-protein-dependent transport system for phosphate; probably responsible for the translocation of the substrate across the membrane.</text>
</comment>
<evidence type="ECO:0000256" key="4">
    <source>
        <dbReference type="ARBA" id="ARBA00022475"/>
    </source>
</evidence>
<dbReference type="InterPro" id="IPR000515">
    <property type="entry name" value="MetI-like"/>
</dbReference>
<dbReference type="Proteomes" id="UP000503297">
    <property type="component" value="Chromosome"/>
</dbReference>
<evidence type="ECO:0000256" key="9">
    <source>
        <dbReference type="RuleBase" id="RU363032"/>
    </source>
</evidence>
<feature type="transmembrane region" description="Helical" evidence="9">
    <location>
        <begin position="134"/>
        <end position="159"/>
    </location>
</feature>
<comment type="caution">
    <text evidence="10">Lacks conserved residue(s) required for the propagation of feature annotation.</text>
</comment>
<comment type="subcellular location">
    <subcellularLocation>
        <location evidence="1 9">Cell membrane</location>
        <topology evidence="1 9">Multi-pass membrane protein</topology>
    </subcellularLocation>
</comment>
<keyword evidence="7 9" id="KW-1133">Transmembrane helix</keyword>
<evidence type="ECO:0000256" key="5">
    <source>
        <dbReference type="ARBA" id="ARBA00022592"/>
    </source>
</evidence>
<keyword evidence="14" id="KW-1185">Reference proteome</keyword>
<keyword evidence="5 10" id="KW-0592">Phosphate transport</keyword>
<dbReference type="PANTHER" id="PTHR30425:SF1">
    <property type="entry name" value="PHOSPHATE TRANSPORT SYSTEM PERMEASE PROTEIN PSTC"/>
    <property type="match status" value="1"/>
</dbReference>
<evidence type="ECO:0000256" key="6">
    <source>
        <dbReference type="ARBA" id="ARBA00022692"/>
    </source>
</evidence>
<gene>
    <name evidence="13" type="primary">pstC</name>
    <name evidence="13" type="ORF">HLV38_03275</name>
</gene>
<dbReference type="InterPro" id="IPR051124">
    <property type="entry name" value="Phosphate_Transport_Permease"/>
</dbReference>
<sequence length="318" mass="32906">MSEPSYPNPPRIAPPSERSRARRQVRAPLSERATHGLLAVLAGASALVLAFVALFIAREALPLFAHTSLADFLTGNVWMPIDYTGSTSFGILNFIAATVAVSALALAMAAFVSIGCAVFLAFGAPSTLRTAAFAAIDLLAGVPSVIYGFVGLTVVVPAFLRAGVSTGSCVLAASLVLALMVVPYLVSTCAESLVRMKAAYLEPAIALGMGRWHAAATVALPAARGSILTALLLAFGRALGETMAVMMVVGNANLFPTLLGKAETIPALIALEMGTAQAGSPHYHALYAAALVLLALLLAINLAGNALRRKLRAREEGR</sequence>
<keyword evidence="4 10" id="KW-1003">Cell membrane</keyword>
<organism evidence="13 14">
    <name type="scientific">Berryella wangjianweii</name>
    <dbReference type="NCBI Taxonomy" id="2734634"/>
    <lineage>
        <taxon>Bacteria</taxon>
        <taxon>Bacillati</taxon>
        <taxon>Actinomycetota</taxon>
        <taxon>Coriobacteriia</taxon>
        <taxon>Eggerthellales</taxon>
        <taxon>Eggerthellaceae</taxon>
        <taxon>Berryella</taxon>
    </lineage>
</organism>
<evidence type="ECO:0000256" key="11">
    <source>
        <dbReference type="SAM" id="MobiDB-lite"/>
    </source>
</evidence>
<name>A0A6M8J6E4_9ACTN</name>
<dbReference type="SUPFAM" id="SSF161098">
    <property type="entry name" value="MetI-like"/>
    <property type="match status" value="1"/>
</dbReference>
<feature type="transmembrane region" description="Helical" evidence="9">
    <location>
        <begin position="36"/>
        <end position="56"/>
    </location>
</feature>
<dbReference type="InterPro" id="IPR035906">
    <property type="entry name" value="MetI-like_sf"/>
</dbReference>
<feature type="domain" description="ABC transmembrane type-1" evidence="12">
    <location>
        <begin position="95"/>
        <end position="304"/>
    </location>
</feature>
<evidence type="ECO:0000256" key="10">
    <source>
        <dbReference type="RuleBase" id="RU363054"/>
    </source>
</evidence>